<comment type="subcellular location">
    <subcellularLocation>
        <location evidence="5">Secreted</location>
    </subcellularLocation>
    <subcellularLocation>
        <location evidence="5">Bacterial flagellum</location>
    </subcellularLocation>
</comment>
<accession>A0ABT5SDZ3</accession>
<keyword evidence="4 5" id="KW-0975">Bacterial flagellum</keyword>
<reference evidence="8 9" key="1">
    <citation type="submission" date="2023-02" db="EMBL/GenBank/DDBJ databases">
        <title>Study of novel species of the Microbacterium genus.</title>
        <authorList>
            <person name="Arroyo-Herrera I."/>
            <person name="Roman-Ponce B."/>
            <person name="Vasquez-Murrieta M.S."/>
        </authorList>
    </citation>
    <scope>NUCLEOTIDE SEQUENCE [LARGE SCALE GENOMIC DNA]</scope>
    <source>
        <strain evidence="8 9">NE1TT3</strain>
    </source>
</reference>
<organism evidence="8 9">
    <name type="scientific">Microbacterium thalli</name>
    <dbReference type="NCBI Taxonomy" id="3027921"/>
    <lineage>
        <taxon>Bacteria</taxon>
        <taxon>Bacillati</taxon>
        <taxon>Actinomycetota</taxon>
        <taxon>Actinomycetes</taxon>
        <taxon>Micrococcales</taxon>
        <taxon>Microbacteriaceae</taxon>
        <taxon>Microbacterium</taxon>
    </lineage>
</organism>
<keyword evidence="3" id="KW-0175">Coiled coil</keyword>
<keyword evidence="5" id="KW-0964">Secreted</keyword>
<keyword evidence="8" id="KW-0966">Cell projection</keyword>
<protein>
    <recommendedName>
        <fullName evidence="5">Flagellar hook-associated protein 2</fullName>
        <shortName evidence="5">HAP2</shortName>
    </recommendedName>
    <alternativeName>
        <fullName evidence="5">Flagellar cap protein</fullName>
    </alternativeName>
</protein>
<evidence type="ECO:0000256" key="5">
    <source>
        <dbReference type="RuleBase" id="RU362066"/>
    </source>
</evidence>
<dbReference type="Pfam" id="PF02465">
    <property type="entry name" value="FliD_N"/>
    <property type="match status" value="1"/>
</dbReference>
<dbReference type="Proteomes" id="UP001218170">
    <property type="component" value="Unassembled WGS sequence"/>
</dbReference>
<dbReference type="InterPro" id="IPR040026">
    <property type="entry name" value="FliD"/>
</dbReference>
<comment type="subunit">
    <text evidence="2 5">Homopentamer.</text>
</comment>
<keyword evidence="8" id="KW-0969">Cilium</keyword>
<evidence type="ECO:0000259" key="7">
    <source>
        <dbReference type="Pfam" id="PF07195"/>
    </source>
</evidence>
<evidence type="ECO:0000259" key="6">
    <source>
        <dbReference type="Pfam" id="PF02465"/>
    </source>
</evidence>
<gene>
    <name evidence="8" type="primary">fliD</name>
    <name evidence="8" type="ORF">PUW80_00080</name>
</gene>
<evidence type="ECO:0000256" key="3">
    <source>
        <dbReference type="ARBA" id="ARBA00023054"/>
    </source>
</evidence>
<evidence type="ECO:0000256" key="1">
    <source>
        <dbReference type="ARBA" id="ARBA00009764"/>
    </source>
</evidence>
<evidence type="ECO:0000256" key="2">
    <source>
        <dbReference type="ARBA" id="ARBA00011255"/>
    </source>
</evidence>
<comment type="similarity">
    <text evidence="1 5">Belongs to the FliD family.</text>
</comment>
<sequence>MAISIGGLASELDTQKIIDALMNVERIPRTLLSAKSDDRKTVIAQLQSLNTSLQALATTAKDAAGPTALLQRTATSSDEAVRIRATDGAPVLQTDVVVDRVATAHSIVTGSFTTAAGDPLVFTVVRPGGEPVEVRPASGKAADIAQALTAAGAGVTASAVSAGVDAEGRPQWRLQVTATETGAAAAFQVFRGDAAAVAAGTATDVATEPGGATVTTGADAQVRLWAGTAAEQTVTSASNTFTQLFAGVEVTVSRATTTPATLSVAADTTKSTAAAKAFVGAVGTLLAGIARGSTATAASAPGEQTRLGVFTGDSTVRSLSQAMTAAVQLPIDGVSPATAGISVDRLGVVTLDEKAFTAALAADPVAVQEMFAGVAERVQDVAERYSDKYDGLLTSRITGQESEVRMLGEQLTRWDLRLEQRRATLERTYASMETMLSRLQSQSSYLESQLSGLSGSGSNK</sequence>
<dbReference type="Pfam" id="PF07195">
    <property type="entry name" value="FliD_C"/>
    <property type="match status" value="1"/>
</dbReference>
<dbReference type="PANTHER" id="PTHR30288:SF0">
    <property type="entry name" value="FLAGELLAR HOOK-ASSOCIATED PROTEIN 2"/>
    <property type="match status" value="1"/>
</dbReference>
<comment type="caution">
    <text evidence="8">The sequence shown here is derived from an EMBL/GenBank/DDBJ whole genome shotgun (WGS) entry which is preliminary data.</text>
</comment>
<keyword evidence="8" id="KW-0282">Flagellum</keyword>
<name>A0ABT5SDZ3_9MICO</name>
<evidence type="ECO:0000313" key="8">
    <source>
        <dbReference type="EMBL" id="MDD7960740.1"/>
    </source>
</evidence>
<dbReference type="InterPro" id="IPR003481">
    <property type="entry name" value="FliD_N"/>
</dbReference>
<keyword evidence="9" id="KW-1185">Reference proteome</keyword>
<dbReference type="RefSeq" id="WP_274263544.1">
    <property type="nucleotide sequence ID" value="NZ_JAQZCI010000001.1"/>
</dbReference>
<proteinExistence type="inferred from homology"/>
<evidence type="ECO:0000256" key="4">
    <source>
        <dbReference type="ARBA" id="ARBA00023143"/>
    </source>
</evidence>
<feature type="domain" description="Flagellar hook-associated protein 2 N-terminal" evidence="6">
    <location>
        <begin position="10"/>
        <end position="105"/>
    </location>
</feature>
<evidence type="ECO:0000313" key="9">
    <source>
        <dbReference type="Proteomes" id="UP001218170"/>
    </source>
</evidence>
<dbReference type="PANTHER" id="PTHR30288">
    <property type="entry name" value="FLAGELLAR CAP/ASSEMBLY PROTEIN FLID"/>
    <property type="match status" value="1"/>
</dbReference>
<comment type="function">
    <text evidence="5">Required for morphogenesis and for the elongation of the flagellar filament by facilitating polymerization of the flagellin monomers at the tip of growing filament. Forms a capping structure, which prevents flagellin subunits (transported through the central channel of the flagellum) from leaking out without polymerization at the distal end.</text>
</comment>
<dbReference type="EMBL" id="JAQZCI010000001">
    <property type="protein sequence ID" value="MDD7960740.1"/>
    <property type="molecule type" value="Genomic_DNA"/>
</dbReference>
<feature type="domain" description="Flagellar hook-associated protein 2 C-terminal" evidence="7">
    <location>
        <begin position="232"/>
        <end position="441"/>
    </location>
</feature>
<dbReference type="InterPro" id="IPR010809">
    <property type="entry name" value="FliD_C"/>
</dbReference>